<dbReference type="Pfam" id="PF23140">
    <property type="entry name" value="Gp80"/>
    <property type="match status" value="1"/>
</dbReference>
<sequence>MEREYQVALYTSDPVLIKSYYGSYDLDELAEARDGGYARQPVTFALVRTGDGYMARNVKPVIFPEATAPWGAITHMALLVAGNRGFCTPLSASIEVLAGETVEIPPGELALLIPQERCNCCKKEPGHSA</sequence>
<name>A0A845KY25_9FIRM</name>
<reference evidence="1 2" key="1">
    <citation type="submission" date="2020-01" db="EMBL/GenBank/DDBJ databases">
        <title>Whole-genome sequence of Heliobacterium undosum DSM 13378.</title>
        <authorList>
            <person name="Kyndt J.A."/>
            <person name="Meyer T.E."/>
        </authorList>
    </citation>
    <scope>NUCLEOTIDE SEQUENCE [LARGE SCALE GENOMIC DNA]</scope>
    <source>
        <strain evidence="1 2">DSM 13378</strain>
    </source>
</reference>
<dbReference type="Proteomes" id="UP000463470">
    <property type="component" value="Unassembled WGS sequence"/>
</dbReference>
<evidence type="ECO:0000313" key="2">
    <source>
        <dbReference type="Proteomes" id="UP000463470"/>
    </source>
</evidence>
<evidence type="ECO:0000313" key="1">
    <source>
        <dbReference type="EMBL" id="MZP28637.1"/>
    </source>
</evidence>
<dbReference type="EMBL" id="WXEY01000002">
    <property type="protein sequence ID" value="MZP28637.1"/>
    <property type="molecule type" value="Genomic_DNA"/>
</dbReference>
<gene>
    <name evidence="1" type="ORF">GTO91_02745</name>
</gene>
<dbReference type="AlphaFoldDB" id="A0A845KY25"/>
<proteinExistence type="predicted"/>
<dbReference type="InterPro" id="IPR056908">
    <property type="entry name" value="Gp80-like"/>
</dbReference>
<dbReference type="RefSeq" id="WP_161254504.1">
    <property type="nucleotide sequence ID" value="NZ_WXEY01000002.1"/>
</dbReference>
<keyword evidence="2" id="KW-1185">Reference proteome</keyword>
<comment type="caution">
    <text evidence="1">The sequence shown here is derived from an EMBL/GenBank/DDBJ whole genome shotgun (WGS) entry which is preliminary data.</text>
</comment>
<accession>A0A845KY25</accession>
<dbReference type="OrthoDB" id="6171543at2"/>
<organism evidence="1 2">
    <name type="scientific">Heliomicrobium undosum</name>
    <dbReference type="NCBI Taxonomy" id="121734"/>
    <lineage>
        <taxon>Bacteria</taxon>
        <taxon>Bacillati</taxon>
        <taxon>Bacillota</taxon>
        <taxon>Clostridia</taxon>
        <taxon>Eubacteriales</taxon>
        <taxon>Heliobacteriaceae</taxon>
        <taxon>Heliomicrobium</taxon>
    </lineage>
</organism>
<protein>
    <submittedName>
        <fullName evidence="1">Uncharacterized protein</fullName>
    </submittedName>
</protein>